<feature type="transmembrane region" description="Helical" evidence="4">
    <location>
        <begin position="344"/>
        <end position="365"/>
    </location>
</feature>
<accession>A0A0K2VGC3</accession>
<keyword evidence="1" id="KW-0880">Kelch repeat</keyword>
<feature type="region of interest" description="Disordered" evidence="3">
    <location>
        <begin position="287"/>
        <end position="332"/>
    </location>
</feature>
<dbReference type="EMBL" id="HACA01031635">
    <property type="protein sequence ID" value="CDW48996.1"/>
    <property type="molecule type" value="Transcribed_RNA"/>
</dbReference>
<evidence type="ECO:0000313" key="5">
    <source>
        <dbReference type="EMBL" id="CDW48996.1"/>
    </source>
</evidence>
<dbReference type="PANTHER" id="PTHR45632:SF3">
    <property type="entry name" value="KELCH-LIKE PROTEIN 32"/>
    <property type="match status" value="1"/>
</dbReference>
<proteinExistence type="predicted"/>
<keyword evidence="4" id="KW-0812">Transmembrane</keyword>
<protein>
    <submittedName>
        <fullName evidence="5">Uncharacterized protein</fullName>
    </submittedName>
</protein>
<dbReference type="SMART" id="SM00612">
    <property type="entry name" value="Kelch"/>
    <property type="match status" value="4"/>
</dbReference>
<evidence type="ECO:0000256" key="4">
    <source>
        <dbReference type="SAM" id="Phobius"/>
    </source>
</evidence>
<dbReference type="SUPFAM" id="SSF50965">
    <property type="entry name" value="Galactose oxidase, central domain"/>
    <property type="match status" value="1"/>
</dbReference>
<dbReference type="InterPro" id="IPR015915">
    <property type="entry name" value="Kelch-typ_b-propeller"/>
</dbReference>
<feature type="compositionally biased region" description="Low complexity" evidence="3">
    <location>
        <begin position="33"/>
        <end position="49"/>
    </location>
</feature>
<organism evidence="5">
    <name type="scientific">Lepeophtheirus salmonis</name>
    <name type="common">Salmon louse</name>
    <name type="synonym">Caligus salmonis</name>
    <dbReference type="NCBI Taxonomy" id="72036"/>
    <lineage>
        <taxon>Eukaryota</taxon>
        <taxon>Metazoa</taxon>
        <taxon>Ecdysozoa</taxon>
        <taxon>Arthropoda</taxon>
        <taxon>Crustacea</taxon>
        <taxon>Multicrustacea</taxon>
        <taxon>Hexanauplia</taxon>
        <taxon>Copepoda</taxon>
        <taxon>Siphonostomatoida</taxon>
        <taxon>Caligidae</taxon>
        <taxon>Lepeophtheirus</taxon>
    </lineage>
</organism>
<dbReference type="Gene3D" id="2.120.10.80">
    <property type="entry name" value="Kelch-type beta propeller"/>
    <property type="match status" value="1"/>
</dbReference>
<keyword evidence="4" id="KW-1133">Transmembrane helix</keyword>
<name>A0A0K2VGC3_LEPSM</name>
<evidence type="ECO:0000256" key="3">
    <source>
        <dbReference type="SAM" id="MobiDB-lite"/>
    </source>
</evidence>
<dbReference type="InterPro" id="IPR011043">
    <property type="entry name" value="Gal_Oxase/kelch_b-propeller"/>
</dbReference>
<keyword evidence="2" id="KW-0677">Repeat</keyword>
<dbReference type="OrthoDB" id="45365at2759"/>
<dbReference type="Pfam" id="PF24681">
    <property type="entry name" value="Kelch_KLHDC2_KLHL20_DRC7"/>
    <property type="match status" value="1"/>
</dbReference>
<dbReference type="SUPFAM" id="SSF117281">
    <property type="entry name" value="Kelch motif"/>
    <property type="match status" value="1"/>
</dbReference>
<evidence type="ECO:0000256" key="2">
    <source>
        <dbReference type="ARBA" id="ARBA00022737"/>
    </source>
</evidence>
<sequence length="706" mass="79184">MSQGNVPNLNVYFYNQCDTSRICNHFSNNTKKNSNVGGSAVSISSGPSSKRNSVKGSHRLLLTAHQVSESNINQSPELSEGEYLANKVIPANPLEENGNQTIDDIRTTSVEKNANQSLDDIRVTSVEENGKQPFDDIGATLKEKYGNQSSEIIAANPLEKNDNQSLVDKGAISVKESSNNYEREEIIGDYIQEGKTTSYEDPVDGNTQTEEKIHEPLPKLVIDELKDVMVKKCHDDIGRRTPSIQNLDMNKSMSSRVQESMDRLNNDALGTDEFDAIKSVDTESSGIITTAQIHSPPKDTRKKRSRKKYPAPDPNPVVHNPPQIDDDTNEVEASTKTSNYNVRALIITGVVLLLLIIIAIVLILMTSRSSSPSFSLQNITISKKYNEYATQHSFDLLMMFGGNREPNTFDIITKSNGNCIFPIEYMAHLPFKRVGYSIIFHKSSNSLILCGGVDSSRVDSNECWKYKRGFNGNKWSRISGYMPSRFSYGAITILHEKLYVIGGFSHGKEMVDTQVMDLRTEVWSREENLPYPLWGHCAVTIKKNIYVIGGWTISSEKRSVVLKDVVKFENTKSWEKVKEIRTPRATHACFPTKFNRKYVILIAGGMDSYQQPINSVEAIFWNKGQQTLVSSLGNMIEARMRYPGIGIIERKWIVVAGGEGSSQSVEYYDFKKKEWKMSLSNKLSTERINGASAIVPSNWFNQCLPK</sequence>
<evidence type="ECO:0000256" key="1">
    <source>
        <dbReference type="ARBA" id="ARBA00022441"/>
    </source>
</evidence>
<reference evidence="5" key="1">
    <citation type="submission" date="2014-05" db="EMBL/GenBank/DDBJ databases">
        <authorList>
            <person name="Chronopoulou M."/>
        </authorList>
    </citation>
    <scope>NUCLEOTIDE SEQUENCE</scope>
    <source>
        <tissue evidence="5">Whole organism</tissue>
    </source>
</reference>
<feature type="compositionally biased region" description="Basic residues" evidence="3">
    <location>
        <begin position="300"/>
        <end position="309"/>
    </location>
</feature>
<dbReference type="InterPro" id="IPR006652">
    <property type="entry name" value="Kelch_1"/>
</dbReference>
<dbReference type="AlphaFoldDB" id="A0A0K2VGC3"/>
<dbReference type="PANTHER" id="PTHR45632">
    <property type="entry name" value="LD33804P"/>
    <property type="match status" value="1"/>
</dbReference>
<feature type="region of interest" description="Disordered" evidence="3">
    <location>
        <begin position="30"/>
        <end position="54"/>
    </location>
</feature>
<keyword evidence="4" id="KW-0472">Membrane</keyword>